<organism evidence="1 2">
    <name type="scientific">Jimgerdemannia flammicorona</name>
    <dbReference type="NCBI Taxonomy" id="994334"/>
    <lineage>
        <taxon>Eukaryota</taxon>
        <taxon>Fungi</taxon>
        <taxon>Fungi incertae sedis</taxon>
        <taxon>Mucoromycota</taxon>
        <taxon>Mucoromycotina</taxon>
        <taxon>Endogonomycetes</taxon>
        <taxon>Endogonales</taxon>
        <taxon>Endogonaceae</taxon>
        <taxon>Jimgerdemannia</taxon>
    </lineage>
</organism>
<evidence type="ECO:0000313" key="2">
    <source>
        <dbReference type="Proteomes" id="UP000268093"/>
    </source>
</evidence>
<dbReference type="Gene3D" id="3.40.50.150">
    <property type="entry name" value="Vaccinia Virus protein VP39"/>
    <property type="match status" value="1"/>
</dbReference>
<dbReference type="AlphaFoldDB" id="A0A433DI15"/>
<sequence>MAYWQSAKKQDNNANVWVILWVVEVFAIGHTAFTAHHPTLDKYAFYVPRVCNPIYPKDAAMIMGPEARILGQKLLQDLPE</sequence>
<gene>
    <name evidence="1" type="ORF">BC936DRAFT_138926</name>
</gene>
<name>A0A433DI15_9FUNG</name>
<dbReference type="EMBL" id="RBNI01001396">
    <property type="protein sequence ID" value="RUP50481.1"/>
    <property type="molecule type" value="Genomic_DNA"/>
</dbReference>
<reference evidence="1 2" key="1">
    <citation type="journal article" date="2018" name="New Phytol.">
        <title>Phylogenomics of Endogonaceae and evolution of mycorrhizas within Mucoromycota.</title>
        <authorList>
            <person name="Chang Y."/>
            <person name="Desiro A."/>
            <person name="Na H."/>
            <person name="Sandor L."/>
            <person name="Lipzen A."/>
            <person name="Clum A."/>
            <person name="Barry K."/>
            <person name="Grigoriev I.V."/>
            <person name="Martin F.M."/>
            <person name="Stajich J.E."/>
            <person name="Smith M.E."/>
            <person name="Bonito G."/>
            <person name="Spatafora J.W."/>
        </authorList>
    </citation>
    <scope>NUCLEOTIDE SEQUENCE [LARGE SCALE GENOMIC DNA]</scope>
    <source>
        <strain evidence="1 2">GMNB39</strain>
    </source>
</reference>
<keyword evidence="2" id="KW-1185">Reference proteome</keyword>
<comment type="caution">
    <text evidence="1">The sequence shown here is derived from an EMBL/GenBank/DDBJ whole genome shotgun (WGS) entry which is preliminary data.</text>
</comment>
<dbReference type="Proteomes" id="UP000268093">
    <property type="component" value="Unassembled WGS sequence"/>
</dbReference>
<dbReference type="InterPro" id="IPR029063">
    <property type="entry name" value="SAM-dependent_MTases_sf"/>
</dbReference>
<proteinExistence type="predicted"/>
<accession>A0A433DI15</accession>
<protein>
    <submittedName>
        <fullName evidence="1">Uncharacterized protein</fullName>
    </submittedName>
</protein>
<evidence type="ECO:0000313" key="1">
    <source>
        <dbReference type="EMBL" id="RUP50481.1"/>
    </source>
</evidence>